<sequence>MRSPSRGHGGRRRLRWRGGCVAYLDRSTPHATGRWVSTHAGAALRVYLLQGFYIVTCFLSPMVDAEANAPHEFKPFIRQLPDHYGWRTATGREAEAPDGPGGGDLVSIRGLRDSFLTSVPTAVCQQLTLRCHTYLLHRDQGWDINYEDDNKVGWVSSHILTGAAGLERD</sequence>
<protein>
    <submittedName>
        <fullName evidence="1">Uncharacterized protein</fullName>
    </submittedName>
</protein>
<dbReference type="EnsemblPlants" id="LPERR04G03680.2">
    <property type="protein sequence ID" value="LPERR04G03680.2"/>
    <property type="gene ID" value="LPERR04G03680"/>
</dbReference>
<dbReference type="Proteomes" id="UP000032180">
    <property type="component" value="Chromosome 4"/>
</dbReference>
<organism evidence="1 2">
    <name type="scientific">Leersia perrieri</name>
    <dbReference type="NCBI Taxonomy" id="77586"/>
    <lineage>
        <taxon>Eukaryota</taxon>
        <taxon>Viridiplantae</taxon>
        <taxon>Streptophyta</taxon>
        <taxon>Embryophyta</taxon>
        <taxon>Tracheophyta</taxon>
        <taxon>Spermatophyta</taxon>
        <taxon>Magnoliopsida</taxon>
        <taxon>Liliopsida</taxon>
        <taxon>Poales</taxon>
        <taxon>Poaceae</taxon>
        <taxon>BOP clade</taxon>
        <taxon>Oryzoideae</taxon>
        <taxon>Oryzeae</taxon>
        <taxon>Oryzinae</taxon>
        <taxon>Leersia</taxon>
    </lineage>
</organism>
<dbReference type="Gramene" id="LPERR04G03680.2">
    <property type="protein sequence ID" value="LPERR04G03680.2"/>
    <property type="gene ID" value="LPERR04G03680"/>
</dbReference>
<reference evidence="1" key="3">
    <citation type="submission" date="2015-04" db="UniProtKB">
        <authorList>
            <consortium name="EnsemblPlants"/>
        </authorList>
    </citation>
    <scope>IDENTIFICATION</scope>
</reference>
<name>A0A0D9W2Y9_9ORYZ</name>
<accession>A0A0D9W2Y9</accession>
<dbReference type="AlphaFoldDB" id="A0A0D9W2Y9"/>
<evidence type="ECO:0000313" key="2">
    <source>
        <dbReference type="Proteomes" id="UP000032180"/>
    </source>
</evidence>
<reference evidence="1 2" key="1">
    <citation type="submission" date="2012-08" db="EMBL/GenBank/DDBJ databases">
        <title>Oryza genome evolution.</title>
        <authorList>
            <person name="Wing R.A."/>
        </authorList>
    </citation>
    <scope>NUCLEOTIDE SEQUENCE</scope>
</reference>
<keyword evidence="2" id="KW-1185">Reference proteome</keyword>
<evidence type="ECO:0000313" key="1">
    <source>
        <dbReference type="EnsemblPlants" id="LPERR04G03680.2"/>
    </source>
</evidence>
<proteinExistence type="predicted"/>
<reference evidence="2" key="2">
    <citation type="submission" date="2013-12" db="EMBL/GenBank/DDBJ databases">
        <authorList>
            <person name="Yu Y."/>
            <person name="Lee S."/>
            <person name="de Baynast K."/>
            <person name="Wissotski M."/>
            <person name="Liu L."/>
            <person name="Talag J."/>
            <person name="Goicoechea J."/>
            <person name="Angelova A."/>
            <person name="Jetty R."/>
            <person name="Kudrna D."/>
            <person name="Golser W."/>
            <person name="Rivera L."/>
            <person name="Zhang J."/>
            <person name="Wing R."/>
        </authorList>
    </citation>
    <scope>NUCLEOTIDE SEQUENCE</scope>
</reference>
<dbReference type="eggNOG" id="KOG1688">
    <property type="taxonomic scope" value="Eukaryota"/>
</dbReference>
<dbReference type="HOGENOM" id="CLU_1789676_0_0_1"/>
<dbReference type="STRING" id="77586.A0A0D9W2Y9"/>